<dbReference type="SUPFAM" id="SSF55781">
    <property type="entry name" value="GAF domain-like"/>
    <property type="match status" value="1"/>
</dbReference>
<gene>
    <name evidence="4" type="ORF">OIE82_02845</name>
</gene>
<feature type="region of interest" description="Disordered" evidence="2">
    <location>
        <begin position="158"/>
        <end position="185"/>
    </location>
</feature>
<organism evidence="4">
    <name type="scientific">Streptomyces althioticus</name>
    <dbReference type="NCBI Taxonomy" id="83380"/>
    <lineage>
        <taxon>Bacteria</taxon>
        <taxon>Bacillati</taxon>
        <taxon>Actinomycetota</taxon>
        <taxon>Actinomycetes</taxon>
        <taxon>Kitasatosporales</taxon>
        <taxon>Streptomycetaceae</taxon>
        <taxon>Streptomyces</taxon>
        <taxon>Streptomyces althioticus group</taxon>
    </lineage>
</organism>
<dbReference type="InterPro" id="IPR036457">
    <property type="entry name" value="PPM-type-like_dom_sf"/>
</dbReference>
<feature type="compositionally biased region" description="Basic and acidic residues" evidence="2">
    <location>
        <begin position="171"/>
        <end position="181"/>
    </location>
</feature>
<evidence type="ECO:0000259" key="3">
    <source>
        <dbReference type="SMART" id="SM00331"/>
    </source>
</evidence>
<dbReference type="PANTHER" id="PTHR43156">
    <property type="entry name" value="STAGE II SPORULATION PROTEIN E-RELATED"/>
    <property type="match status" value="1"/>
</dbReference>
<protein>
    <submittedName>
        <fullName evidence="4">SpoIIE family protein phosphatase</fullName>
    </submittedName>
</protein>
<feature type="domain" description="PPM-type phosphatase" evidence="3">
    <location>
        <begin position="368"/>
        <end position="583"/>
    </location>
</feature>
<dbReference type="InterPro" id="IPR036890">
    <property type="entry name" value="HATPase_C_sf"/>
</dbReference>
<dbReference type="InterPro" id="IPR001932">
    <property type="entry name" value="PPM-type_phosphatase-like_dom"/>
</dbReference>
<dbReference type="InterPro" id="IPR052016">
    <property type="entry name" value="Bact_Sigma-Reg"/>
</dbReference>
<dbReference type="SMART" id="SM00331">
    <property type="entry name" value="PP2C_SIG"/>
    <property type="match status" value="1"/>
</dbReference>
<dbReference type="Gene3D" id="3.60.40.10">
    <property type="entry name" value="PPM-type phosphatase domain"/>
    <property type="match status" value="1"/>
</dbReference>
<dbReference type="Gene3D" id="3.30.565.10">
    <property type="entry name" value="Histidine kinase-like ATPase, C-terminal domain"/>
    <property type="match status" value="1"/>
</dbReference>
<name>A0ABZ1XYL4_9ACTN</name>
<evidence type="ECO:0000313" key="4">
    <source>
        <dbReference type="EMBL" id="WUU52134.1"/>
    </source>
</evidence>
<evidence type="ECO:0000256" key="2">
    <source>
        <dbReference type="SAM" id="MobiDB-lite"/>
    </source>
</evidence>
<accession>A0ABZ1XYL4</accession>
<dbReference type="InterPro" id="IPR029016">
    <property type="entry name" value="GAF-like_dom_sf"/>
</dbReference>
<dbReference type="Gene3D" id="3.30.450.40">
    <property type="match status" value="1"/>
</dbReference>
<dbReference type="InterPro" id="IPR003018">
    <property type="entry name" value="GAF"/>
</dbReference>
<evidence type="ECO:0000256" key="1">
    <source>
        <dbReference type="ARBA" id="ARBA00022801"/>
    </source>
</evidence>
<dbReference type="EMBL" id="CP109207">
    <property type="protein sequence ID" value="WUU52134.1"/>
    <property type="molecule type" value="Genomic_DNA"/>
</dbReference>
<dbReference type="InterPro" id="IPR003594">
    <property type="entry name" value="HATPase_dom"/>
</dbReference>
<keyword evidence="1" id="KW-0378">Hydrolase</keyword>
<proteinExistence type="predicted"/>
<dbReference type="SUPFAM" id="SSF81606">
    <property type="entry name" value="PP2C-like"/>
    <property type="match status" value="1"/>
</dbReference>
<reference evidence="4" key="1">
    <citation type="submission" date="2022-10" db="EMBL/GenBank/DDBJ databases">
        <title>The complete genomes of actinobacterial strains from the NBC collection.</title>
        <authorList>
            <person name="Joergensen T.S."/>
            <person name="Alvarez Arevalo M."/>
            <person name="Sterndorff E.B."/>
            <person name="Faurdal D."/>
            <person name="Vuksanovic O."/>
            <person name="Mourched A.-S."/>
            <person name="Charusanti P."/>
            <person name="Shaw S."/>
            <person name="Blin K."/>
            <person name="Weber T."/>
        </authorList>
    </citation>
    <scope>NUCLEOTIDE SEQUENCE [LARGE SCALE GENOMIC DNA]</scope>
    <source>
        <strain evidence="4">NBC 01686</strain>
    </source>
</reference>
<dbReference type="PANTHER" id="PTHR43156:SF2">
    <property type="entry name" value="STAGE II SPORULATION PROTEIN E"/>
    <property type="match status" value="1"/>
</dbReference>
<dbReference type="Pfam" id="PF07228">
    <property type="entry name" value="SpoIIE"/>
    <property type="match status" value="1"/>
</dbReference>
<dbReference type="Pfam" id="PF13185">
    <property type="entry name" value="GAF_2"/>
    <property type="match status" value="1"/>
</dbReference>
<dbReference type="CDD" id="cd16936">
    <property type="entry name" value="HATPase_RsbW-like"/>
    <property type="match status" value="1"/>
</dbReference>
<dbReference type="Pfam" id="PF13581">
    <property type="entry name" value="HATPase_c_2"/>
    <property type="match status" value="1"/>
</dbReference>
<dbReference type="RefSeq" id="WP_395758151.1">
    <property type="nucleotide sequence ID" value="NZ_CP109207.1"/>
</dbReference>
<sequence>MRARLALLESVERYTESAEILRLALLHSVAELGGLGGAVHLRGSPSTLRLAATAGLSPADVRAWERLGEEDEQAPAQAVRLGRRTWHPHHRFGHATGTAGGEGPPGAGLAVVPVLNGDRPVGALTVVTTARPSPEHWDFLCAVSAWVQERIRAAPWADGLRDGRSGSASRDVPDAGARTEGRASGTTDLSAALAGAYSCQDVVDALAHNVLPSVAGSSLFLLVNVVEDGRVHALGSRGVPGDVLHQVDGRPLLERDPVREAVVSGEPVFVRSMREYRTRYPELVHFAEATGAHAVVHLPLTATGHTFGVCVLGYERWDAALTQEETSLLTAVSALVAQALERARLYEAESTRSRALQRSLLPQSLPRLRECTLAARCLPAGRGAAVGGDWYDVIPLSAGRVAFVVGDVMGHGLSEAATMGRLRTAIRTLADLELPPDEIMSHLNGTMDDLGQEAYATCLYALYDSTDGRCSIVSAGHPPPAVVRPDGSVHFVGLDVDPPLCAADPPFRTTEVTVPAESLLVFYTDGLVRSSERPVDQGMSELTDLLRGAGRTDLDELGAHLVEGLLPPGGSRADDSVVLLARVHALAADRVASWPLPEDPQAAGQARGLVRRQLEAWQLEELTTTTELLVSELVGNVVRYATGPVRLRLLRGEELICEVSDSSLTMPRIRHAAETDEGGRGLQLVSALARSWGTRYTETGKSIWTAQPLPRPVAATGSAAGVGGNPRSG</sequence>